<dbReference type="PATRIC" id="fig|1214101.3.peg.4502"/>
<accession>K4R683</accession>
<dbReference type="HOGENOM" id="CLU_2467573_0_0_11"/>
<evidence type="ECO:0000313" key="1">
    <source>
        <dbReference type="EMBL" id="CCK28828.1"/>
    </source>
</evidence>
<evidence type="ECO:0008006" key="3">
    <source>
        <dbReference type="Google" id="ProtNLM"/>
    </source>
</evidence>
<evidence type="ECO:0000313" key="2">
    <source>
        <dbReference type="Proteomes" id="UP000008043"/>
    </source>
</evidence>
<dbReference type="AlphaFoldDB" id="K4R683"/>
<gene>
    <name evidence="1" type="ORF">BN159_4449</name>
</gene>
<dbReference type="RefSeq" id="WP_015659176.1">
    <property type="nucleotide sequence ID" value="NC_020504.1"/>
</dbReference>
<dbReference type="Proteomes" id="UP000008043">
    <property type="component" value="Chromosome"/>
</dbReference>
<name>K4R683_STRDJ</name>
<dbReference type="STRING" id="1214101.BN159_4449"/>
<reference evidence="1 2" key="1">
    <citation type="journal article" date="2012" name="J. Bacteriol.">
        <title>Genome sequence of the bacterium Streptomyces davawensis JCM 4913 and heterologous production of the unique antibiotic roseoflavin.</title>
        <authorList>
            <person name="Jankowitsch F."/>
            <person name="Schwarz J."/>
            <person name="Ruckert C."/>
            <person name="Gust B."/>
            <person name="Szczepanowski R."/>
            <person name="Blom J."/>
            <person name="Pelzer S."/>
            <person name="Kalinowski J."/>
            <person name="Mack M."/>
        </authorList>
    </citation>
    <scope>NUCLEOTIDE SEQUENCE [LARGE SCALE GENOMIC DNA]</scope>
    <source>
        <strain evidence="2">DSM 101723 / JCM 4913 / KCC S-0913 / 768</strain>
    </source>
</reference>
<sequence length="88" mass="9713">MTEADTRHENAAHKTVTVTVDEEPVSGVSQHTTPNAILSLAGIDQATHYLVRINGRHRESFKDEGDKDITVHEREKFVSVFTGPTPTS</sequence>
<protein>
    <recommendedName>
        <fullName evidence="3">Multi-ubiquitin domain-containing protein</fullName>
    </recommendedName>
</protein>
<dbReference type="OrthoDB" id="4242643at2"/>
<dbReference type="KEGG" id="sdv:BN159_4449"/>
<organism evidence="1 2">
    <name type="scientific">Streptomyces davaonensis (strain DSM 101723 / JCM 4913 / KCC S-0913 / 768)</name>
    <dbReference type="NCBI Taxonomy" id="1214101"/>
    <lineage>
        <taxon>Bacteria</taxon>
        <taxon>Bacillati</taxon>
        <taxon>Actinomycetota</taxon>
        <taxon>Actinomycetes</taxon>
        <taxon>Kitasatosporales</taxon>
        <taxon>Streptomycetaceae</taxon>
        <taxon>Streptomyces</taxon>
    </lineage>
</organism>
<proteinExistence type="predicted"/>
<keyword evidence="2" id="KW-1185">Reference proteome</keyword>
<dbReference type="EMBL" id="HE971709">
    <property type="protein sequence ID" value="CCK28828.1"/>
    <property type="molecule type" value="Genomic_DNA"/>
</dbReference>